<sequence length="46" mass="5302">LHFKSTDPLELAKIIVDRLQQARESYANASDMVNYRFSVKGQTNDM</sequence>
<feature type="non-terminal residue" evidence="1">
    <location>
        <position position="1"/>
    </location>
</feature>
<organism evidence="1 2">
    <name type="scientific">Cetraspora pellucida</name>
    <dbReference type="NCBI Taxonomy" id="1433469"/>
    <lineage>
        <taxon>Eukaryota</taxon>
        <taxon>Fungi</taxon>
        <taxon>Fungi incertae sedis</taxon>
        <taxon>Mucoromycota</taxon>
        <taxon>Glomeromycotina</taxon>
        <taxon>Glomeromycetes</taxon>
        <taxon>Diversisporales</taxon>
        <taxon>Gigasporaceae</taxon>
        <taxon>Cetraspora</taxon>
    </lineage>
</organism>
<protein>
    <submittedName>
        <fullName evidence="1">22869_t:CDS:1</fullName>
    </submittedName>
</protein>
<comment type="caution">
    <text evidence="1">The sequence shown here is derived from an EMBL/GenBank/DDBJ whole genome shotgun (WGS) entry which is preliminary data.</text>
</comment>
<name>A0A9N9KFC9_9GLOM</name>
<dbReference type="AlphaFoldDB" id="A0A9N9KFC9"/>
<accession>A0A9N9KFC9</accession>
<dbReference type="Proteomes" id="UP000789759">
    <property type="component" value="Unassembled WGS sequence"/>
</dbReference>
<evidence type="ECO:0000313" key="1">
    <source>
        <dbReference type="EMBL" id="CAG8823150.1"/>
    </source>
</evidence>
<dbReference type="EMBL" id="CAJVQA010052587">
    <property type="protein sequence ID" value="CAG8823150.1"/>
    <property type="molecule type" value="Genomic_DNA"/>
</dbReference>
<feature type="non-terminal residue" evidence="1">
    <location>
        <position position="46"/>
    </location>
</feature>
<evidence type="ECO:0000313" key="2">
    <source>
        <dbReference type="Proteomes" id="UP000789759"/>
    </source>
</evidence>
<reference evidence="1" key="1">
    <citation type="submission" date="2021-06" db="EMBL/GenBank/DDBJ databases">
        <authorList>
            <person name="Kallberg Y."/>
            <person name="Tangrot J."/>
            <person name="Rosling A."/>
        </authorList>
    </citation>
    <scope>NUCLEOTIDE SEQUENCE</scope>
    <source>
        <strain evidence="1">FL966</strain>
    </source>
</reference>
<gene>
    <name evidence="1" type="ORF">CPELLU_LOCUS19883</name>
</gene>
<keyword evidence="2" id="KW-1185">Reference proteome</keyword>
<proteinExistence type="predicted"/>